<dbReference type="OrthoDB" id="1698689at2"/>
<dbReference type="InterPro" id="IPR047708">
    <property type="entry name" value="CD1871A-like"/>
</dbReference>
<reference evidence="1 2" key="1">
    <citation type="submission" date="2016-10" db="EMBL/GenBank/DDBJ databases">
        <authorList>
            <person name="de Groot N.N."/>
        </authorList>
    </citation>
    <scope>NUCLEOTIDE SEQUENCE [LARGE SCALE GENOMIC DNA]</scope>
    <source>
        <strain evidence="1 2">Z108</strain>
    </source>
</reference>
<accession>A0A1I3HSM8</accession>
<dbReference type="Proteomes" id="UP000183639">
    <property type="component" value="Unassembled WGS sequence"/>
</dbReference>
<name>A0A1I3HSM8_SELRU</name>
<dbReference type="AlphaFoldDB" id="A0A1I3HSM8"/>
<sequence length="46" mass="5094">MTRLGKARSLLLALAVGCILWGLWRGEAHIIWQKAVRVCMECIGLG</sequence>
<dbReference type="NCBIfam" id="NF040920">
    <property type="entry name" value="CD1871A_fam"/>
    <property type="match status" value="1"/>
</dbReference>
<gene>
    <name evidence="1" type="ORF">SAMN04487861_13323</name>
</gene>
<evidence type="ECO:0000313" key="1">
    <source>
        <dbReference type="EMBL" id="SFI38510.1"/>
    </source>
</evidence>
<dbReference type="EMBL" id="FOQK01000033">
    <property type="protein sequence ID" value="SFI38510.1"/>
    <property type="molecule type" value="Genomic_DNA"/>
</dbReference>
<proteinExistence type="predicted"/>
<evidence type="ECO:0000313" key="2">
    <source>
        <dbReference type="Proteomes" id="UP000183639"/>
    </source>
</evidence>
<protein>
    <submittedName>
        <fullName evidence="1">Uncharacterized protein</fullName>
    </submittedName>
</protein>
<dbReference type="RefSeq" id="WP_075445682.1">
    <property type="nucleotide sequence ID" value="NZ_FOQK01000033.1"/>
</dbReference>
<organism evidence="1 2">
    <name type="scientific">Selenomonas ruminantium</name>
    <dbReference type="NCBI Taxonomy" id="971"/>
    <lineage>
        <taxon>Bacteria</taxon>
        <taxon>Bacillati</taxon>
        <taxon>Bacillota</taxon>
        <taxon>Negativicutes</taxon>
        <taxon>Selenomonadales</taxon>
        <taxon>Selenomonadaceae</taxon>
        <taxon>Selenomonas</taxon>
    </lineage>
</organism>